<keyword evidence="2" id="KW-1185">Reference proteome</keyword>
<evidence type="ECO:0008006" key="3">
    <source>
        <dbReference type="Google" id="ProtNLM"/>
    </source>
</evidence>
<protein>
    <recommendedName>
        <fullName evidence="3">POTRA domain-containing protein</fullName>
    </recommendedName>
</protein>
<evidence type="ECO:0000313" key="1">
    <source>
        <dbReference type="EMBL" id="TRX39806.1"/>
    </source>
</evidence>
<name>A0A553E448_9FLAO</name>
<evidence type="ECO:0000313" key="2">
    <source>
        <dbReference type="Proteomes" id="UP000316371"/>
    </source>
</evidence>
<reference evidence="1 2" key="1">
    <citation type="submission" date="2019-07" db="EMBL/GenBank/DDBJ databases">
        <title>Novel species of Flavobacterium.</title>
        <authorList>
            <person name="Liu Q."/>
            <person name="Xin Y.-H."/>
        </authorList>
    </citation>
    <scope>NUCLEOTIDE SEQUENCE [LARGE SCALE GENOMIC DNA]</scope>
    <source>
        <strain evidence="1 2">LB1R34</strain>
    </source>
</reference>
<organism evidence="1 2">
    <name type="scientific">Flavobacterium restrictum</name>
    <dbReference type="NCBI Taxonomy" id="2594428"/>
    <lineage>
        <taxon>Bacteria</taxon>
        <taxon>Pseudomonadati</taxon>
        <taxon>Bacteroidota</taxon>
        <taxon>Flavobacteriia</taxon>
        <taxon>Flavobacteriales</taxon>
        <taxon>Flavobacteriaceae</taxon>
        <taxon>Flavobacterium</taxon>
    </lineage>
</organism>
<proteinExistence type="predicted"/>
<accession>A0A553E448</accession>
<dbReference type="OrthoDB" id="1110633at2"/>
<comment type="caution">
    <text evidence="1">The sequence shown here is derived from an EMBL/GenBank/DDBJ whole genome shotgun (WGS) entry which is preliminary data.</text>
</comment>
<dbReference type="EMBL" id="VJZT01000007">
    <property type="protein sequence ID" value="TRX39806.1"/>
    <property type="molecule type" value="Genomic_DNA"/>
</dbReference>
<dbReference type="Gene3D" id="3.10.20.310">
    <property type="entry name" value="membrane protein fhac"/>
    <property type="match status" value="1"/>
</dbReference>
<sequence length="593" mass="68419">MLNGQLLFSQVSVPKTDSSKVYNSIQNYSKKKKFTTFLHKLVFRPVNVKKRKNKIILQNFGPFEGKIIRTITITTLDPFGYSTTDTTQKPDKWRERTGNRIHVKTKKLVVKNFLLIKENDVLDSLLVKESERLLRAQRFINTVDVVVKPVSNAADSVDVVIRVLDSWSLIPRASFSPSQVTLKLNERNFMGMGHEFHNEYKSRKNDGNIGYLWDYTIPNIKNTFIKTNFKYQIDLDRYYSKSITIERPFYSAFTKWAGGIYVDQQFRKDTLPDSALEYASQNFKYNSQDYWVGHAFSIFKGNTPNNRTTNLIVSGRYLHINYLENPTAAYDPINFYSDEKLYLMGIGITSQKFVQDKYIFRNGVVEDIPIGKIYGITSGYQYKNSTGRFYLGARASLGNYYSWGFLSVNMELGTFFEKSNTSQTAFTFQANYFTNLMHLGDWKIRQFIKPQFIIGSHRLNAIGDSLTLNEQYGIEGFNSALYGTQKMVLTLQTQAYSPWNVWGFRLNPYFSYSLGYLGTPQKHLNHSQPYSKIGIGLIINNDFLVFSSFQISLAYFPNTGTNGDSNFRTNTFDTDDFGLQDFELAKPRTVIFK</sequence>
<dbReference type="AlphaFoldDB" id="A0A553E448"/>
<gene>
    <name evidence="1" type="ORF">FNW21_08490</name>
</gene>
<dbReference type="Proteomes" id="UP000316371">
    <property type="component" value="Unassembled WGS sequence"/>
</dbReference>